<dbReference type="SUPFAM" id="SSF53271">
    <property type="entry name" value="PRTase-like"/>
    <property type="match status" value="1"/>
</dbReference>
<comment type="similarity">
    <text evidence="10">Belongs to the ribose-phosphate pyrophosphokinase family.</text>
</comment>
<dbReference type="NCBIfam" id="TIGR01251">
    <property type="entry name" value="ribP_PPkin"/>
    <property type="match status" value="1"/>
</dbReference>
<evidence type="ECO:0000256" key="1">
    <source>
        <dbReference type="ARBA" id="ARBA00013247"/>
    </source>
</evidence>
<evidence type="ECO:0000256" key="3">
    <source>
        <dbReference type="ARBA" id="ARBA00022679"/>
    </source>
</evidence>
<evidence type="ECO:0000313" key="14">
    <source>
        <dbReference type="Proteomes" id="UP000195607"/>
    </source>
</evidence>
<dbReference type="Proteomes" id="UP000195607">
    <property type="component" value="Chromosome I"/>
</dbReference>
<keyword evidence="2" id="KW-0963">Cytoplasm</keyword>
<evidence type="ECO:0000256" key="2">
    <source>
        <dbReference type="ARBA" id="ARBA00022490"/>
    </source>
</evidence>
<dbReference type="PANTHER" id="PTHR10210">
    <property type="entry name" value="RIBOSE-PHOSPHATE DIPHOSPHOKINASE FAMILY MEMBER"/>
    <property type="match status" value="1"/>
</dbReference>
<evidence type="ECO:0000256" key="10">
    <source>
        <dbReference type="RuleBase" id="RU004324"/>
    </source>
</evidence>
<dbReference type="RefSeq" id="WP_148690199.1">
    <property type="nucleotide sequence ID" value="NZ_LT671858.1"/>
</dbReference>
<dbReference type="Pfam" id="PF13793">
    <property type="entry name" value="Pribosyltran_N"/>
    <property type="match status" value="1"/>
</dbReference>
<name>A0A1N5WLW8_9ARCH</name>
<dbReference type="GeneID" id="41589105"/>
<gene>
    <name evidence="13" type="ORF">CSP5_1868</name>
</gene>
<dbReference type="Gene3D" id="3.40.50.2020">
    <property type="match status" value="2"/>
</dbReference>
<sequence>MYIVSTSRTGEFAKNMMTSSSMKEVEVERKVFPDGERYFRLLEDLGDREVAVVGNTNIDSDILELSFLLDAAREEHPSKLIAVIPYFGYARQHMIYKKGEAISAKVLISSISEYADEIITIDIHDTSSFRYSKSKCRDFHASASIADYFKEKNIDLVMAPDDGAFFRAKEVADILGCKSGFMNKKRIDATTVEYNMDHLDASGMRVLLVDDIISTGGTILRSMEIIKNSGASAVFVSATHGLFINDSARKIAAECAELVVTDTIKSSYSKINVSRKLSDFITGD</sequence>
<evidence type="ECO:0000259" key="11">
    <source>
        <dbReference type="Pfam" id="PF00156"/>
    </source>
</evidence>
<evidence type="ECO:0000256" key="7">
    <source>
        <dbReference type="ARBA" id="ARBA00022777"/>
    </source>
</evidence>
<keyword evidence="8" id="KW-0067">ATP-binding</keyword>
<dbReference type="GO" id="GO:0006015">
    <property type="term" value="P:5-phosphoribose 1-diphosphate biosynthetic process"/>
    <property type="evidence" value="ECO:0007669"/>
    <property type="project" value="TreeGrafter"/>
</dbReference>
<keyword evidence="3" id="KW-0808">Transferase</keyword>
<dbReference type="GO" id="GO:0002189">
    <property type="term" value="C:ribose phosphate diphosphokinase complex"/>
    <property type="evidence" value="ECO:0007669"/>
    <property type="project" value="TreeGrafter"/>
</dbReference>
<dbReference type="SMART" id="SM01400">
    <property type="entry name" value="Pribosyltran_N"/>
    <property type="match status" value="1"/>
</dbReference>
<evidence type="ECO:0000256" key="5">
    <source>
        <dbReference type="ARBA" id="ARBA00022727"/>
    </source>
</evidence>
<dbReference type="InterPro" id="IPR029057">
    <property type="entry name" value="PRTase-like"/>
</dbReference>
<dbReference type="Pfam" id="PF00156">
    <property type="entry name" value="Pribosyltran"/>
    <property type="match status" value="1"/>
</dbReference>
<dbReference type="GO" id="GO:0005524">
    <property type="term" value="F:ATP binding"/>
    <property type="evidence" value="ECO:0007669"/>
    <property type="project" value="UniProtKB-KW"/>
</dbReference>
<dbReference type="AlphaFoldDB" id="A0A1N5WLW8"/>
<dbReference type="EC" id="2.7.6.1" evidence="1"/>
<dbReference type="GO" id="GO:0000287">
    <property type="term" value="F:magnesium ion binding"/>
    <property type="evidence" value="ECO:0007669"/>
    <property type="project" value="InterPro"/>
</dbReference>
<dbReference type="EMBL" id="LT671858">
    <property type="protein sequence ID" value="SIM85480.1"/>
    <property type="molecule type" value="Genomic_DNA"/>
</dbReference>
<evidence type="ECO:0000313" key="13">
    <source>
        <dbReference type="EMBL" id="SIM85480.1"/>
    </source>
</evidence>
<dbReference type="FunFam" id="3.40.50.2020:FF:000014">
    <property type="entry name" value="Ribose-phosphate pyrophosphokinase 1"/>
    <property type="match status" value="1"/>
</dbReference>
<evidence type="ECO:0000256" key="8">
    <source>
        <dbReference type="ARBA" id="ARBA00022840"/>
    </source>
</evidence>
<keyword evidence="7 13" id="KW-0418">Kinase</keyword>
<accession>A0A1N5WLW8</accession>
<dbReference type="GO" id="GO:0016301">
    <property type="term" value="F:kinase activity"/>
    <property type="evidence" value="ECO:0007669"/>
    <property type="project" value="UniProtKB-KW"/>
</dbReference>
<keyword evidence="4" id="KW-0479">Metal-binding</keyword>
<feature type="domain" description="Ribose-phosphate pyrophosphokinase N-terminal" evidence="12">
    <location>
        <begin position="1"/>
        <end position="111"/>
    </location>
</feature>
<organism evidence="13 14">
    <name type="scientific">Cuniculiplasma divulgatum</name>
    <dbReference type="NCBI Taxonomy" id="1673428"/>
    <lineage>
        <taxon>Archaea</taxon>
        <taxon>Methanobacteriati</taxon>
        <taxon>Thermoplasmatota</taxon>
        <taxon>Thermoplasmata</taxon>
        <taxon>Thermoplasmatales</taxon>
        <taxon>Cuniculiplasmataceae</taxon>
        <taxon>Cuniculiplasma</taxon>
    </lineage>
</organism>
<reference evidence="13 14" key="1">
    <citation type="submission" date="2016-04" db="EMBL/GenBank/DDBJ databases">
        <authorList>
            <person name="Evans L.H."/>
            <person name="Alamgir A."/>
            <person name="Owens N."/>
            <person name="Weber N.D."/>
            <person name="Virtaneva K."/>
            <person name="Barbian K."/>
            <person name="Babar A."/>
            <person name="Rosenke K."/>
        </authorList>
    </citation>
    <scope>NUCLEOTIDE SEQUENCE [LARGE SCALE GENOMIC DNA]</scope>
    <source>
        <strain evidence="14">S5(T) (JCM 30642 \VKM B-2941)</strain>
    </source>
</reference>
<keyword evidence="6" id="KW-0547">Nucleotide-binding</keyword>
<comment type="catalytic activity">
    <reaction evidence="9">
        <text>D-ribose 5-phosphate + ATP = 5-phospho-alpha-D-ribose 1-diphosphate + AMP + H(+)</text>
        <dbReference type="Rhea" id="RHEA:15609"/>
        <dbReference type="ChEBI" id="CHEBI:15378"/>
        <dbReference type="ChEBI" id="CHEBI:30616"/>
        <dbReference type="ChEBI" id="CHEBI:58017"/>
        <dbReference type="ChEBI" id="CHEBI:78346"/>
        <dbReference type="ChEBI" id="CHEBI:456215"/>
        <dbReference type="EC" id="2.7.6.1"/>
    </reaction>
</comment>
<evidence type="ECO:0000256" key="9">
    <source>
        <dbReference type="ARBA" id="ARBA00049535"/>
    </source>
</evidence>
<dbReference type="InterPro" id="IPR000836">
    <property type="entry name" value="PRTase_dom"/>
</dbReference>
<dbReference type="InterPro" id="IPR029099">
    <property type="entry name" value="Pribosyltran_N"/>
</dbReference>
<dbReference type="PANTHER" id="PTHR10210:SF32">
    <property type="entry name" value="RIBOSE-PHOSPHATE PYROPHOSPHOKINASE 2"/>
    <property type="match status" value="1"/>
</dbReference>
<feature type="domain" description="Phosphoribosyltransferase" evidence="11">
    <location>
        <begin position="144"/>
        <end position="234"/>
    </location>
</feature>
<dbReference type="GO" id="GO:0004749">
    <property type="term" value="F:ribose phosphate diphosphokinase activity"/>
    <property type="evidence" value="ECO:0007669"/>
    <property type="project" value="UniProtKB-EC"/>
</dbReference>
<dbReference type="InterPro" id="IPR005946">
    <property type="entry name" value="Rib-P_diPkinase"/>
</dbReference>
<protein>
    <recommendedName>
        <fullName evidence="1">ribose-phosphate diphosphokinase</fullName>
        <ecNumber evidence="1">2.7.6.1</ecNumber>
    </recommendedName>
</protein>
<evidence type="ECO:0000256" key="6">
    <source>
        <dbReference type="ARBA" id="ARBA00022741"/>
    </source>
</evidence>
<dbReference type="GO" id="GO:0006164">
    <property type="term" value="P:purine nucleotide biosynthetic process"/>
    <property type="evidence" value="ECO:0007669"/>
    <property type="project" value="TreeGrafter"/>
</dbReference>
<proteinExistence type="inferred from homology"/>
<dbReference type="CDD" id="cd06223">
    <property type="entry name" value="PRTases_typeI"/>
    <property type="match status" value="1"/>
</dbReference>
<keyword evidence="5 10" id="KW-0545">Nucleotide biosynthesis</keyword>
<dbReference type="GO" id="GO:0005737">
    <property type="term" value="C:cytoplasm"/>
    <property type="evidence" value="ECO:0007669"/>
    <property type="project" value="TreeGrafter"/>
</dbReference>
<evidence type="ECO:0000259" key="12">
    <source>
        <dbReference type="Pfam" id="PF13793"/>
    </source>
</evidence>
<evidence type="ECO:0000256" key="4">
    <source>
        <dbReference type="ARBA" id="ARBA00022723"/>
    </source>
</evidence>